<accession>A0A7Y9K1D0</accession>
<evidence type="ECO:0000259" key="5">
    <source>
        <dbReference type="Pfam" id="PF00593"/>
    </source>
</evidence>
<gene>
    <name evidence="6" type="ORF">HD841_001587</name>
</gene>
<evidence type="ECO:0000256" key="4">
    <source>
        <dbReference type="SAM" id="MobiDB-lite"/>
    </source>
</evidence>
<sequence length="743" mass="81997">MSNRWDTGIGEIGLLVNATYAQSQYYNAIRYNSTSITDADPASVITPAPGNTKLRYPYSVGLYNPSGKRYRPSGNLSLQWRPSSDVEVFLDGIYQGYREQSITDNFDIDLRGQSASGESATLSDVVLVDGTGQVRSMTKSGGWRPQAYRSTSRASTDTYQIALGGKWTTGIATLSTDVAYSHSQYRTRAHSLDSALTSAPTVKVNFMEDGGAAFSLPGYDIANPNNYIWRGYYESDYKTSGSGVQWRGDLVLDTDPWPLFHKLQFGYRVTSRDANYIQGSRYVNSEKLNIPFASLPIGSLSLSADPFRGNSQGFTQYLVPSFAGVDGNQAALRQLSRETLVRLIALDPTNNSLKDTQVAFAPETVAFDPVSAYSGKEQTYAAYVQGKYGVDVGSIGIDGVAGFRAVITHGTYSGTSRIINDGVTTKTPQVLRQDYIDLLPNVSMRIKFTNKVQLRLGYTFTRTKPDFGQLNPAVYIQQVIRDPSRPLDPNDPISRVTASGSGGNPDLRPLTSHNYDASLEYYFSKTGFVSAAVSYRSLNGFINNYTRYINDPVYGFLELSRPENSGDGKIKGAEANFQTFFDFMPGALKGFGVQGNVTYLDGRNRVPTFEIGTGKFTYGPFVPITGLSKWTYNASIFYEKDGITTRLSYNRRSAYVRSYGTDILGRQTTARTKAISRLDFSFSYDVLKQLTLSVDATNLLAKPFNNFSTDTYGYEYAQDVRDEGRYFGLGLRFRFGSDAGGQG</sequence>
<dbReference type="PANTHER" id="PTHR40980:SF3">
    <property type="entry name" value="TONB-DEPENDENT RECEPTOR-LIKE BETA-BARREL DOMAIN-CONTAINING PROTEIN"/>
    <property type="match status" value="1"/>
</dbReference>
<keyword evidence="7" id="KW-1185">Reference proteome</keyword>
<organism evidence="6 7">
    <name type="scientific">Sphingomonas melonis</name>
    <dbReference type="NCBI Taxonomy" id="152682"/>
    <lineage>
        <taxon>Bacteria</taxon>
        <taxon>Pseudomonadati</taxon>
        <taxon>Pseudomonadota</taxon>
        <taxon>Alphaproteobacteria</taxon>
        <taxon>Sphingomonadales</taxon>
        <taxon>Sphingomonadaceae</taxon>
        <taxon>Sphingomonas</taxon>
    </lineage>
</organism>
<dbReference type="InterPro" id="IPR010104">
    <property type="entry name" value="TonB_rcpt_bac"/>
</dbReference>
<evidence type="ECO:0000313" key="6">
    <source>
        <dbReference type="EMBL" id="NYD89807.1"/>
    </source>
</evidence>
<evidence type="ECO:0000313" key="7">
    <source>
        <dbReference type="Proteomes" id="UP000517753"/>
    </source>
</evidence>
<dbReference type="Pfam" id="PF00593">
    <property type="entry name" value="TonB_dep_Rec_b-barrel"/>
    <property type="match status" value="1"/>
</dbReference>
<dbReference type="GO" id="GO:0009279">
    <property type="term" value="C:cell outer membrane"/>
    <property type="evidence" value="ECO:0007669"/>
    <property type="project" value="UniProtKB-SubCell"/>
</dbReference>
<dbReference type="PANTHER" id="PTHR40980">
    <property type="entry name" value="PLUG DOMAIN-CONTAINING PROTEIN"/>
    <property type="match status" value="1"/>
</dbReference>
<keyword evidence="3" id="KW-0998">Cell outer membrane</keyword>
<protein>
    <submittedName>
        <fullName evidence="6">TonB-dependent receptor</fullName>
    </submittedName>
</protein>
<dbReference type="Gene3D" id="2.40.170.20">
    <property type="entry name" value="TonB-dependent receptor, beta-barrel domain"/>
    <property type="match status" value="1"/>
</dbReference>
<evidence type="ECO:0000256" key="2">
    <source>
        <dbReference type="ARBA" id="ARBA00023136"/>
    </source>
</evidence>
<dbReference type="AlphaFoldDB" id="A0A7Y9K1D0"/>
<name>A0A7Y9K1D0_9SPHN</name>
<dbReference type="SUPFAM" id="SSF56935">
    <property type="entry name" value="Porins"/>
    <property type="match status" value="1"/>
</dbReference>
<reference evidence="6 7" key="2">
    <citation type="submission" date="2020-08" db="EMBL/GenBank/DDBJ databases">
        <title>The Agave Microbiome: Exploring the role of microbial communities in plant adaptations to desert environments.</title>
        <authorList>
            <person name="Partida-Martinez L.P."/>
        </authorList>
    </citation>
    <scope>NUCLEOTIDE SEQUENCE [LARGE SCALE GENOMIC DNA]</scope>
    <source>
        <strain evidence="6 7">AS2.3</strain>
    </source>
</reference>
<keyword evidence="2" id="KW-0472">Membrane</keyword>
<feature type="region of interest" description="Disordered" evidence="4">
    <location>
        <begin position="484"/>
        <end position="509"/>
    </location>
</feature>
<dbReference type="NCBIfam" id="TIGR01782">
    <property type="entry name" value="TonB-Xanth-Caul"/>
    <property type="match status" value="1"/>
</dbReference>
<proteinExistence type="predicted"/>
<dbReference type="InterPro" id="IPR036942">
    <property type="entry name" value="Beta-barrel_TonB_sf"/>
</dbReference>
<evidence type="ECO:0000256" key="1">
    <source>
        <dbReference type="ARBA" id="ARBA00004442"/>
    </source>
</evidence>
<keyword evidence="6" id="KW-0675">Receptor</keyword>
<evidence type="ECO:0000256" key="3">
    <source>
        <dbReference type="ARBA" id="ARBA00023237"/>
    </source>
</evidence>
<reference evidence="6 7" key="1">
    <citation type="submission" date="2020-07" db="EMBL/GenBank/DDBJ databases">
        <authorList>
            <person name="Partida-Martinez L."/>
            <person name="Huntemann M."/>
            <person name="Clum A."/>
            <person name="Wang J."/>
            <person name="Palaniappan K."/>
            <person name="Ritter S."/>
            <person name="Chen I.-M."/>
            <person name="Stamatis D."/>
            <person name="Reddy T."/>
            <person name="O'Malley R."/>
            <person name="Daum C."/>
            <person name="Shapiro N."/>
            <person name="Ivanova N."/>
            <person name="Kyrpides N."/>
            <person name="Woyke T."/>
        </authorList>
    </citation>
    <scope>NUCLEOTIDE SEQUENCE [LARGE SCALE GENOMIC DNA]</scope>
    <source>
        <strain evidence="6 7">AS2.3</strain>
    </source>
</reference>
<feature type="domain" description="TonB-dependent receptor-like beta-barrel" evidence="5">
    <location>
        <begin position="213"/>
        <end position="699"/>
    </location>
</feature>
<dbReference type="RefSeq" id="WP_373562962.1">
    <property type="nucleotide sequence ID" value="NZ_JACCBY010000002.1"/>
</dbReference>
<dbReference type="Proteomes" id="UP000517753">
    <property type="component" value="Unassembled WGS sequence"/>
</dbReference>
<comment type="subcellular location">
    <subcellularLocation>
        <location evidence="1">Cell outer membrane</location>
    </subcellularLocation>
</comment>
<comment type="caution">
    <text evidence="6">The sequence shown here is derived from an EMBL/GenBank/DDBJ whole genome shotgun (WGS) entry which is preliminary data.</text>
</comment>
<dbReference type="InterPro" id="IPR000531">
    <property type="entry name" value="Beta-barrel_TonB"/>
</dbReference>
<dbReference type="EMBL" id="JACCBY010000002">
    <property type="protein sequence ID" value="NYD89807.1"/>
    <property type="molecule type" value="Genomic_DNA"/>
</dbReference>